<sequence>MPEQRETSDRVMNFIGWARREKALSCAIIGIVLFLVGYFGGHIDERLHFALDILAFLAFGAAALLEKQSAPRMVWILLLVATVVFAQMDFKFSGQLTQPRSESTFEAR</sequence>
<feature type="transmembrane region" description="Helical" evidence="1">
    <location>
        <begin position="47"/>
        <end position="65"/>
    </location>
</feature>
<comment type="caution">
    <text evidence="2">The sequence shown here is derived from an EMBL/GenBank/DDBJ whole genome shotgun (WGS) entry which is preliminary data.</text>
</comment>
<feature type="transmembrane region" description="Helical" evidence="1">
    <location>
        <begin position="21"/>
        <end position="41"/>
    </location>
</feature>
<evidence type="ECO:0000313" key="2">
    <source>
        <dbReference type="EMBL" id="MCO6160482.1"/>
    </source>
</evidence>
<keyword evidence="1" id="KW-0812">Transmembrane</keyword>
<keyword evidence="1" id="KW-0472">Membrane</keyword>
<keyword evidence="1" id="KW-1133">Transmembrane helix</keyword>
<proteinExistence type="predicted"/>
<feature type="transmembrane region" description="Helical" evidence="1">
    <location>
        <begin position="72"/>
        <end position="90"/>
    </location>
</feature>
<keyword evidence="3" id="KW-1185">Reference proteome</keyword>
<dbReference type="RefSeq" id="WP_222547012.1">
    <property type="nucleotide sequence ID" value="NZ_BAPW01000015.1"/>
</dbReference>
<organism evidence="2 3">
    <name type="scientific">Asaia lannensis NBRC 102526</name>
    <dbReference type="NCBI Taxonomy" id="1307926"/>
    <lineage>
        <taxon>Bacteria</taxon>
        <taxon>Pseudomonadati</taxon>
        <taxon>Pseudomonadota</taxon>
        <taxon>Alphaproteobacteria</taxon>
        <taxon>Acetobacterales</taxon>
        <taxon>Acetobacteraceae</taxon>
        <taxon>Asaia</taxon>
    </lineage>
</organism>
<reference evidence="2 3" key="1">
    <citation type="submission" date="2022-06" db="EMBL/GenBank/DDBJ databases">
        <title>Whole-genome of Asaia lannensis strain LMG 27011T.</title>
        <authorList>
            <person name="Sombolestani A."/>
        </authorList>
    </citation>
    <scope>NUCLEOTIDE SEQUENCE [LARGE SCALE GENOMIC DNA]</scope>
    <source>
        <strain evidence="2 3">NBRC 102526</strain>
    </source>
</reference>
<gene>
    <name evidence="2" type="ORF">NF685_10625</name>
</gene>
<evidence type="ECO:0000313" key="3">
    <source>
        <dbReference type="Proteomes" id="UP001523401"/>
    </source>
</evidence>
<name>A0ABT1CHZ9_9PROT</name>
<accession>A0ABT1CHZ9</accession>
<dbReference type="Proteomes" id="UP001523401">
    <property type="component" value="Unassembled WGS sequence"/>
</dbReference>
<dbReference type="EMBL" id="JAMXQU010000007">
    <property type="protein sequence ID" value="MCO6160482.1"/>
    <property type="molecule type" value="Genomic_DNA"/>
</dbReference>
<evidence type="ECO:0000256" key="1">
    <source>
        <dbReference type="SAM" id="Phobius"/>
    </source>
</evidence>
<protein>
    <submittedName>
        <fullName evidence="2">Uncharacterized protein</fullName>
    </submittedName>
</protein>